<dbReference type="PIRSF" id="PIRSF007663">
    <property type="entry name" value="UCP007663"/>
    <property type="match status" value="1"/>
</dbReference>
<dbReference type="Gene3D" id="2.70.98.50">
    <property type="entry name" value="putative glycoside hydrolase family protein from bacillus halodurans"/>
    <property type="match status" value="1"/>
</dbReference>
<comment type="caution">
    <text evidence="4">The sequence shown here is derived from an EMBL/GenBank/DDBJ whole genome shotgun (WGS) entry which is preliminary data.</text>
</comment>
<accession>A0A5C5Z240</accession>
<dbReference type="InterPro" id="IPR012341">
    <property type="entry name" value="6hp_glycosidase-like_sf"/>
</dbReference>
<feature type="domain" description="Glycosyl hydrolase family 95 N-terminal" evidence="1">
    <location>
        <begin position="30"/>
        <end position="270"/>
    </location>
</feature>
<dbReference type="InterPro" id="IPR008928">
    <property type="entry name" value="6-hairpin_glycosidase_sf"/>
</dbReference>
<dbReference type="InterPro" id="IPR013780">
    <property type="entry name" value="Glyco_hydro_b"/>
</dbReference>
<evidence type="ECO:0000313" key="4">
    <source>
        <dbReference type="EMBL" id="TWT81419.1"/>
    </source>
</evidence>
<dbReference type="Proteomes" id="UP000315010">
    <property type="component" value="Unassembled WGS sequence"/>
</dbReference>
<dbReference type="GO" id="GO:0004560">
    <property type="term" value="F:alpha-L-fucosidase activity"/>
    <property type="evidence" value="ECO:0007669"/>
    <property type="project" value="InterPro"/>
</dbReference>
<gene>
    <name evidence="4" type="ORF">CA13_28720</name>
</gene>
<dbReference type="RefSeq" id="WP_419194282.1">
    <property type="nucleotide sequence ID" value="NZ_SJPJ01000001.1"/>
</dbReference>
<protein>
    <submittedName>
        <fullName evidence="4">Uncharacterized protein</fullName>
    </submittedName>
</protein>
<dbReference type="Pfam" id="PF21307">
    <property type="entry name" value="Glyco_hydro_95_C"/>
    <property type="match status" value="1"/>
</dbReference>
<feature type="domain" description="Glycosyl hydrolase family 95 catalytic" evidence="3">
    <location>
        <begin position="288"/>
        <end position="699"/>
    </location>
</feature>
<dbReference type="EMBL" id="SJPJ01000001">
    <property type="protein sequence ID" value="TWT81419.1"/>
    <property type="molecule type" value="Genomic_DNA"/>
</dbReference>
<organism evidence="4 5">
    <name type="scientific">Novipirellula herctigrandis</name>
    <dbReference type="NCBI Taxonomy" id="2527986"/>
    <lineage>
        <taxon>Bacteria</taxon>
        <taxon>Pseudomonadati</taxon>
        <taxon>Planctomycetota</taxon>
        <taxon>Planctomycetia</taxon>
        <taxon>Pirellulales</taxon>
        <taxon>Pirellulaceae</taxon>
        <taxon>Novipirellula</taxon>
    </lineage>
</organism>
<dbReference type="InterPro" id="IPR016518">
    <property type="entry name" value="Alpha-L-fucosidase"/>
</dbReference>
<evidence type="ECO:0000259" key="1">
    <source>
        <dbReference type="Pfam" id="PF14498"/>
    </source>
</evidence>
<evidence type="ECO:0000313" key="5">
    <source>
        <dbReference type="Proteomes" id="UP000315010"/>
    </source>
</evidence>
<dbReference type="Pfam" id="PF14498">
    <property type="entry name" value="Glyco_hyd_65N_2"/>
    <property type="match status" value="1"/>
</dbReference>
<sequence length="783" mass="87899">MSFKTVSKTLIVVLLLVTGLQTGFAEDLRLWYQQPAKEWTAGLPLGNGRLMAVVQGGVRHETIQFNDDTMWTGQPVQRDRIGAHQHLDQVRQLMFDGRYYEAEQIVIDRMQGMVLAMGMSTYQTSGDLKLDFQHPDGLEATNYRRELDLSTAIAKVSYTIGDATFHREVFISPVDQTLVVRLTCDKPGRLTLNAELSRHRGKITRLAADCISMTGVAKPKTNPGWVGVSYETQLHVEAENGMLGESKNGIRVEGADAVTLRMVTSTDYRGDDPTTVCKKQLATAKAKSYARMRKDHVAEHQRLFNRVRLNLGEPSELPTDKRLAAFRNGAEDPSLVSLYFQFGRYLLISASRPDSMCINLWGKWVNSLTPAYDADYHININIQMNYWLAEVCNLAECHEPFFDLLDNLRPRGRITAKEMYHCRGFTANYATDPWYFTASIGNPPYGVWPMAPAWMCNHLWEHYQFGGDLEYLEKRSYPIMKEACEFLVDYLVEHPKTGYMVSGPSTSPENRFKDPATGKAVSLSMAPAMDTQLIGDLFRNTIAASKLLDKDLEFRTRLEDLQSRLTPMQIGEDGRLMEWAEPFEEQNKGHRHLSHLWAVCPGARITSDTPNLFEAARKSLDVRVEHGAAESPEYQGVAAWVMATYVRLHDGEKAYGLLKHILSNSSWDNLFAVGQRGRDRKMFETDVNFGATSAIAEMLLQSHASYIELLPALPKAMADGSVKGLRARGGFEVDLVWASGRLKNVTVTSLNGGHCTLVYGAVNSEFDTVSGQVYQLDSALEVQ</sequence>
<evidence type="ECO:0000259" key="3">
    <source>
        <dbReference type="Pfam" id="PF22124"/>
    </source>
</evidence>
<feature type="domain" description="Alpha fucosidase A-like C-terminal" evidence="2">
    <location>
        <begin position="701"/>
        <end position="761"/>
    </location>
</feature>
<dbReference type="Gene3D" id="2.60.40.1180">
    <property type="entry name" value="Golgi alpha-mannosidase II"/>
    <property type="match status" value="1"/>
</dbReference>
<dbReference type="PANTHER" id="PTHR31084">
    <property type="entry name" value="ALPHA-L-FUCOSIDASE 2"/>
    <property type="match status" value="1"/>
</dbReference>
<dbReference type="InterPro" id="IPR054363">
    <property type="entry name" value="GH95_cat"/>
</dbReference>
<reference evidence="4 5" key="1">
    <citation type="submission" date="2019-02" db="EMBL/GenBank/DDBJ databases">
        <title>Deep-cultivation of Planctomycetes and their phenomic and genomic characterization uncovers novel biology.</title>
        <authorList>
            <person name="Wiegand S."/>
            <person name="Jogler M."/>
            <person name="Boedeker C."/>
            <person name="Pinto D."/>
            <person name="Vollmers J."/>
            <person name="Rivas-Marin E."/>
            <person name="Kohn T."/>
            <person name="Peeters S.H."/>
            <person name="Heuer A."/>
            <person name="Rast P."/>
            <person name="Oberbeckmann S."/>
            <person name="Bunk B."/>
            <person name="Jeske O."/>
            <person name="Meyerdierks A."/>
            <person name="Storesund J.E."/>
            <person name="Kallscheuer N."/>
            <person name="Luecker S."/>
            <person name="Lage O.M."/>
            <person name="Pohl T."/>
            <person name="Merkel B.J."/>
            <person name="Hornburger P."/>
            <person name="Mueller R.-W."/>
            <person name="Bruemmer F."/>
            <person name="Labrenz M."/>
            <person name="Spormann A.M."/>
            <person name="Op Den Camp H."/>
            <person name="Overmann J."/>
            <person name="Amann R."/>
            <person name="Jetten M.S.M."/>
            <person name="Mascher T."/>
            <person name="Medema M.H."/>
            <person name="Devos D.P."/>
            <person name="Kaster A.-K."/>
            <person name="Ovreas L."/>
            <person name="Rohde M."/>
            <person name="Galperin M.Y."/>
            <person name="Jogler C."/>
        </authorList>
    </citation>
    <scope>NUCLEOTIDE SEQUENCE [LARGE SCALE GENOMIC DNA]</scope>
    <source>
        <strain evidence="4 5">CA13</strain>
    </source>
</reference>
<dbReference type="GO" id="GO:0005975">
    <property type="term" value="P:carbohydrate metabolic process"/>
    <property type="evidence" value="ECO:0007669"/>
    <property type="project" value="InterPro"/>
</dbReference>
<evidence type="ECO:0000259" key="2">
    <source>
        <dbReference type="Pfam" id="PF21307"/>
    </source>
</evidence>
<name>A0A5C5Z240_9BACT</name>
<dbReference type="Gene3D" id="1.50.10.10">
    <property type="match status" value="1"/>
</dbReference>
<keyword evidence="5" id="KW-1185">Reference proteome</keyword>
<dbReference type="InterPro" id="IPR027414">
    <property type="entry name" value="GH95_N_dom"/>
</dbReference>
<dbReference type="Pfam" id="PF22124">
    <property type="entry name" value="Glyco_hydro_95_cat"/>
    <property type="match status" value="1"/>
</dbReference>
<proteinExistence type="predicted"/>
<dbReference type="PANTHER" id="PTHR31084:SF0">
    <property type="entry name" value="ALPHA-L-FUCOSIDASE 2"/>
    <property type="match status" value="1"/>
</dbReference>
<dbReference type="InterPro" id="IPR049053">
    <property type="entry name" value="AFCA-like_C"/>
</dbReference>
<dbReference type="AlphaFoldDB" id="A0A5C5Z240"/>
<dbReference type="SUPFAM" id="SSF48208">
    <property type="entry name" value="Six-hairpin glycosidases"/>
    <property type="match status" value="1"/>
</dbReference>